<organism evidence="2">
    <name type="scientific">marine sediment metagenome</name>
    <dbReference type="NCBI Taxonomy" id="412755"/>
    <lineage>
        <taxon>unclassified sequences</taxon>
        <taxon>metagenomes</taxon>
        <taxon>ecological metagenomes</taxon>
    </lineage>
</organism>
<evidence type="ECO:0000256" key="1">
    <source>
        <dbReference type="SAM" id="Phobius"/>
    </source>
</evidence>
<sequence>MRVLSSLLTRFKRSDDGSIAIETVIMLPLMFWAYLAMYSTFDTFRMYNLNQTAAYTIGDAISRETQAIDPDYLQGMQELFEYLTRGTGQTSLRVSSLWYDAENDRYHADWSQIRGNVAPLTSDEVSNWHSKLPVMPDNERITLVETWRDFEPLFKTGLERREIRNFVFTRPRYAPRTVWSDT</sequence>
<keyword evidence="1" id="KW-0472">Membrane</keyword>
<proteinExistence type="predicted"/>
<feature type="transmembrane region" description="Helical" evidence="1">
    <location>
        <begin position="20"/>
        <end position="41"/>
    </location>
</feature>
<accession>A0A0F9J327</accession>
<protein>
    <submittedName>
        <fullName evidence="2">Uncharacterized protein</fullName>
    </submittedName>
</protein>
<dbReference type="EMBL" id="LAZR01012439">
    <property type="protein sequence ID" value="KKM26839.1"/>
    <property type="molecule type" value="Genomic_DNA"/>
</dbReference>
<keyword evidence="1" id="KW-0812">Transmembrane</keyword>
<reference evidence="2" key="1">
    <citation type="journal article" date="2015" name="Nature">
        <title>Complex archaea that bridge the gap between prokaryotes and eukaryotes.</title>
        <authorList>
            <person name="Spang A."/>
            <person name="Saw J.H."/>
            <person name="Jorgensen S.L."/>
            <person name="Zaremba-Niedzwiedzka K."/>
            <person name="Martijn J."/>
            <person name="Lind A.E."/>
            <person name="van Eijk R."/>
            <person name="Schleper C."/>
            <person name="Guy L."/>
            <person name="Ettema T.J."/>
        </authorList>
    </citation>
    <scope>NUCLEOTIDE SEQUENCE</scope>
</reference>
<gene>
    <name evidence="2" type="ORF">LCGC14_1580740</name>
</gene>
<evidence type="ECO:0000313" key="2">
    <source>
        <dbReference type="EMBL" id="KKM26839.1"/>
    </source>
</evidence>
<dbReference type="AlphaFoldDB" id="A0A0F9J327"/>
<name>A0A0F9J327_9ZZZZ</name>
<comment type="caution">
    <text evidence="2">The sequence shown here is derived from an EMBL/GenBank/DDBJ whole genome shotgun (WGS) entry which is preliminary data.</text>
</comment>
<keyword evidence="1" id="KW-1133">Transmembrane helix</keyword>